<dbReference type="GO" id="GO:0005829">
    <property type="term" value="C:cytosol"/>
    <property type="evidence" value="ECO:0007669"/>
    <property type="project" value="TreeGrafter"/>
</dbReference>
<evidence type="ECO:0000256" key="1">
    <source>
        <dbReference type="ARBA" id="ARBA00007592"/>
    </source>
</evidence>
<evidence type="ECO:0000256" key="2">
    <source>
        <dbReference type="ARBA" id="ARBA00023239"/>
    </source>
</evidence>
<dbReference type="CDD" id="cd00408">
    <property type="entry name" value="DHDPS-like"/>
    <property type="match status" value="1"/>
</dbReference>
<evidence type="ECO:0000313" key="7">
    <source>
        <dbReference type="EMBL" id="KMW19729.1"/>
    </source>
</evidence>
<reference evidence="7 8" key="1">
    <citation type="submission" date="2011-04" db="EMBL/GenBank/DDBJ databases">
        <title>The Genome Sequence of Clostridium citroniae WAL-19142.</title>
        <authorList>
            <consortium name="The Broad Institute Genome Sequencing Platform"/>
            <person name="Earl A."/>
            <person name="Ward D."/>
            <person name="Feldgarden M."/>
            <person name="Gevers D."/>
            <person name="Warren Y.A."/>
            <person name="Tyrrell K.L."/>
            <person name="Citron D.M."/>
            <person name="Goldstein E.J."/>
            <person name="Daigneault M."/>
            <person name="Allen-Vercoe E."/>
            <person name="Young S.K."/>
            <person name="Zeng Q."/>
            <person name="Gargeya S."/>
            <person name="Fitzgerald M."/>
            <person name="Haas B."/>
            <person name="Abouelleil A."/>
            <person name="Alvarado L."/>
            <person name="Arachchi H.M."/>
            <person name="Berlin A."/>
            <person name="Brown A."/>
            <person name="Chapman S.B."/>
            <person name="Chen Z."/>
            <person name="Dunbar C."/>
            <person name="Freedman E."/>
            <person name="Gearin G."/>
            <person name="Gellesch M."/>
            <person name="Goldberg J."/>
            <person name="Griggs A."/>
            <person name="Gujja S."/>
            <person name="Heilman E.R."/>
            <person name="Heiman D."/>
            <person name="Howarth C."/>
            <person name="Larson L."/>
            <person name="Lui A."/>
            <person name="MacDonald P.J."/>
            <person name="Mehta T."/>
            <person name="Montmayeur A."/>
            <person name="Murphy C."/>
            <person name="Neiman D."/>
            <person name="Pearson M."/>
            <person name="Priest M."/>
            <person name="Roberts A."/>
            <person name="Saif S."/>
            <person name="Shea T."/>
            <person name="Shenoy N."/>
            <person name="Sisk P."/>
            <person name="Stolte C."/>
            <person name="Sykes S."/>
            <person name="White J."/>
            <person name="Yandava C."/>
            <person name="Wortman J."/>
            <person name="Nusbaum C."/>
            <person name="Birren B."/>
        </authorList>
    </citation>
    <scope>NUCLEOTIDE SEQUENCE [LARGE SCALE GENOMIC DNA]</scope>
    <source>
        <strain evidence="7 8">WAL-19142</strain>
    </source>
</reference>
<feature type="active site" description="Proton donor/acceptor" evidence="5">
    <location>
        <position position="132"/>
    </location>
</feature>
<feature type="binding site" evidence="6">
    <location>
        <position position="204"/>
    </location>
    <ligand>
        <name>pyruvate</name>
        <dbReference type="ChEBI" id="CHEBI:15361"/>
    </ligand>
</feature>
<feature type="binding site" evidence="6">
    <location>
        <position position="44"/>
    </location>
    <ligand>
        <name>pyruvate</name>
        <dbReference type="ChEBI" id="CHEBI:15361"/>
    </ligand>
</feature>
<keyword evidence="3" id="KW-0704">Schiff base</keyword>
<sequence length="306" mass="34127">MYKIITPVVTVLDQHEKPDHEANKKVIDFLVNGGVDGILVLGSTGEFTGMDRQEKSDFFRFYAEYTAGRVELYAGTGSMNFQDTVALSNEVCDMGYAGPMVIGPYYYGMDQEKLFIYYDTLAKSVKGSLYIYNYPARTGYSIAPSTVARLLEANPNIAGLKDSVSEPNHTNLICLAARGHSFDTYSGFDDQYLYNITSGGNGCIGGLSNLVPEIWSALVKATNDKDFRRSMELSGLIHELMPLYDLDSNFSLLFKKVMNHRGLGIADRAIFPYNQMGDETFQRAVKLVDQVLEKFKALNSRQGQYS</sequence>
<dbReference type="EMBL" id="ADLK01000020">
    <property type="protein sequence ID" value="KMW19729.1"/>
    <property type="molecule type" value="Genomic_DNA"/>
</dbReference>
<dbReference type="Proteomes" id="UP000037392">
    <property type="component" value="Unassembled WGS sequence"/>
</dbReference>
<dbReference type="PANTHER" id="PTHR12128">
    <property type="entry name" value="DIHYDRODIPICOLINATE SYNTHASE"/>
    <property type="match status" value="1"/>
</dbReference>
<dbReference type="RefSeq" id="WP_007866609.1">
    <property type="nucleotide sequence ID" value="NZ_KQ235878.1"/>
</dbReference>
<organism evidence="7 8">
    <name type="scientific">[Clostridium] citroniae WAL-19142</name>
    <dbReference type="NCBI Taxonomy" id="742734"/>
    <lineage>
        <taxon>Bacteria</taxon>
        <taxon>Bacillati</taxon>
        <taxon>Bacillota</taxon>
        <taxon>Clostridia</taxon>
        <taxon>Lachnospirales</taxon>
        <taxon>Lachnospiraceae</taxon>
        <taxon>Enterocloster</taxon>
    </lineage>
</organism>
<dbReference type="PATRIC" id="fig|742734.4.peg.2650"/>
<evidence type="ECO:0008006" key="9">
    <source>
        <dbReference type="Google" id="ProtNLM"/>
    </source>
</evidence>
<keyword evidence="2 4" id="KW-0456">Lyase</keyword>
<feature type="active site" description="Schiff-base intermediate with substrate" evidence="5">
    <location>
        <position position="161"/>
    </location>
</feature>
<evidence type="ECO:0000313" key="8">
    <source>
        <dbReference type="Proteomes" id="UP000037392"/>
    </source>
</evidence>
<protein>
    <recommendedName>
        <fullName evidence="9">Dihydrodipicolinate synthase</fullName>
    </recommendedName>
</protein>
<comment type="caution">
    <text evidence="7">The sequence shown here is derived from an EMBL/GenBank/DDBJ whole genome shotgun (WGS) entry which is preliminary data.</text>
</comment>
<dbReference type="OrthoDB" id="9782828at2"/>
<dbReference type="InterPro" id="IPR020624">
    <property type="entry name" value="Schiff_base-form_aldolases_CS"/>
</dbReference>
<dbReference type="GeneID" id="93164125"/>
<dbReference type="PANTHER" id="PTHR12128:SF66">
    <property type="entry name" value="4-HYDROXY-2-OXOGLUTARATE ALDOLASE, MITOCHONDRIAL"/>
    <property type="match status" value="1"/>
</dbReference>
<dbReference type="PRINTS" id="PR00146">
    <property type="entry name" value="DHPICSNTHASE"/>
</dbReference>
<accession>A0A0J9C5K3</accession>
<dbReference type="SMART" id="SM01130">
    <property type="entry name" value="DHDPS"/>
    <property type="match status" value="1"/>
</dbReference>
<gene>
    <name evidence="7" type="ORF">HMPREF9470_02469</name>
</gene>
<name>A0A0J9C5K3_9FIRM</name>
<proteinExistence type="inferred from homology"/>
<dbReference type="InterPro" id="IPR013785">
    <property type="entry name" value="Aldolase_TIM"/>
</dbReference>
<dbReference type="PROSITE" id="PS00665">
    <property type="entry name" value="DHDPS_1"/>
    <property type="match status" value="1"/>
</dbReference>
<dbReference type="InterPro" id="IPR002220">
    <property type="entry name" value="DapA-like"/>
</dbReference>
<dbReference type="AlphaFoldDB" id="A0A0J9C5K3"/>
<dbReference type="Pfam" id="PF00701">
    <property type="entry name" value="DHDPS"/>
    <property type="match status" value="1"/>
</dbReference>
<evidence type="ECO:0000256" key="6">
    <source>
        <dbReference type="PIRSR" id="PIRSR001365-2"/>
    </source>
</evidence>
<evidence type="ECO:0000256" key="3">
    <source>
        <dbReference type="ARBA" id="ARBA00023270"/>
    </source>
</evidence>
<comment type="similarity">
    <text evidence="1 4">Belongs to the DapA family.</text>
</comment>
<dbReference type="GO" id="GO:0008840">
    <property type="term" value="F:4-hydroxy-tetrahydrodipicolinate synthase activity"/>
    <property type="evidence" value="ECO:0007669"/>
    <property type="project" value="TreeGrafter"/>
</dbReference>
<dbReference type="SUPFAM" id="SSF51569">
    <property type="entry name" value="Aldolase"/>
    <property type="match status" value="1"/>
</dbReference>
<dbReference type="Gene3D" id="3.20.20.70">
    <property type="entry name" value="Aldolase class I"/>
    <property type="match status" value="1"/>
</dbReference>
<dbReference type="PIRSF" id="PIRSF001365">
    <property type="entry name" value="DHDPS"/>
    <property type="match status" value="1"/>
</dbReference>
<evidence type="ECO:0000256" key="4">
    <source>
        <dbReference type="PIRNR" id="PIRNR001365"/>
    </source>
</evidence>
<evidence type="ECO:0000256" key="5">
    <source>
        <dbReference type="PIRSR" id="PIRSR001365-1"/>
    </source>
</evidence>